<dbReference type="PROSITE" id="PS00509">
    <property type="entry name" value="RAS_GTPASE_ACTIV_1"/>
    <property type="match status" value="1"/>
</dbReference>
<evidence type="ECO:0000313" key="5">
    <source>
        <dbReference type="EMBL" id="ORZ04047.1"/>
    </source>
</evidence>
<dbReference type="PROSITE" id="PS50018">
    <property type="entry name" value="RAS_GTPASE_ACTIV_2"/>
    <property type="match status" value="1"/>
</dbReference>
<sequence>MKKRERVVIMDGLKLSSFPPPIMNFRESILQATTKVDFEEWKSALFYWHPPDDQIPQIDALKINSPPLKPVLSRPHHASTGRLSEQSLVSPKPRMSAEFPIIIKGDLFVLDLRSKPMHSQNKVGTWKRVNCCIRSNGHFAQYNIGENDTPFETIPLADTLRTHIWALDSSLFLKKHCFSIKSPNDVNYYTVSLRRSSSDQETFNKWLYALKSFAKPEVFGASELLEYRLFRTFSITVSDGRGLPKDLEAYCEIMLDDQRRARTSTRLKASRNSDPDTSFWRDDFEFTDLAAFTKGITINVIQVKGSKLIPFGRTCIPLRDSQECDEGWYPIMNMNGRSRSEHLGDLRLKLKYEEQFVLPLANYCDVLEIIVNFQENNVISKLAGLVTDLEGFSKNVLRILEGKGLAVVWLNSLIDEEIAEADPSHVNTLFRGNTLLTKALDAYMRLVGTEYLDDTLGDILRDICKNKVACEVDPSKLEKNDDLKTQWKILKHHTRVCWGAITESVHNFPKELLLVFSHLQKRLTEKFSVRRPSNKLDPESELADLARYTGVSGFVFLRLICAAILTPKLFYIVREHPEARAHRTLTLIAKSLQGLANLVMFGIKEAWMVPMNEFIAENTKSLKGFIDQICLADTCYDTGSSTNSVRSIPMQAPHSPGSTNSSVFQGTTNTDNNTHGNASVSNIGSRGSILPIRTGAGIGVGAGGTPSMMMAPLSSPILQPRLNNLRSSIIDTVLPPVGDIEHAAILDQNQDMPLLPHMIDLGKELAHFTNTVARVIPHWPHEYQVEAEAAAEVMQDDEDLNVNGNPFEGNDRQRQQYQLNCSNEQREEDILRKVGQACWDVVETIQERVQLTVELEQEERLRTAAAAAAVAVAAGTSAGAGGAVGNLPYFSKAKVSREGFRDGEESYVVYEHYDGMDHELESFDGYERFDSDDESFIQQSAYE</sequence>
<dbReference type="SUPFAM" id="SSF50729">
    <property type="entry name" value="PH domain-like"/>
    <property type="match status" value="1"/>
</dbReference>
<accession>A0A1Y2GA09</accession>
<protein>
    <recommendedName>
        <fullName evidence="7">Rho GTPase activation protein</fullName>
    </recommendedName>
</protein>
<feature type="domain" description="Ras-GAP" evidence="4">
    <location>
        <begin position="388"/>
        <end position="597"/>
    </location>
</feature>
<dbReference type="InterPro" id="IPR011993">
    <property type="entry name" value="PH-like_dom_sf"/>
</dbReference>
<dbReference type="InterPro" id="IPR001849">
    <property type="entry name" value="PH_domain"/>
</dbReference>
<dbReference type="InterPro" id="IPR039360">
    <property type="entry name" value="Ras_GTPase"/>
</dbReference>
<feature type="region of interest" description="Disordered" evidence="2">
    <location>
        <begin position="651"/>
        <end position="682"/>
    </location>
</feature>
<evidence type="ECO:0000256" key="1">
    <source>
        <dbReference type="ARBA" id="ARBA00022468"/>
    </source>
</evidence>
<keyword evidence="6" id="KW-1185">Reference proteome</keyword>
<dbReference type="SUPFAM" id="SSF48350">
    <property type="entry name" value="GTPase activation domain, GAP"/>
    <property type="match status" value="1"/>
</dbReference>
<gene>
    <name evidence="5" type="ORF">BCR41DRAFT_206794</name>
</gene>
<dbReference type="InterPro" id="IPR001936">
    <property type="entry name" value="RasGAP_dom"/>
</dbReference>
<dbReference type="InterPro" id="IPR035892">
    <property type="entry name" value="C2_domain_sf"/>
</dbReference>
<dbReference type="SUPFAM" id="SSF49562">
    <property type="entry name" value="C2 domain (Calcium/lipid-binding domain, CaLB)"/>
    <property type="match status" value="1"/>
</dbReference>
<dbReference type="OrthoDB" id="775356at2759"/>
<name>A0A1Y2GA09_9FUNG</name>
<dbReference type="PANTHER" id="PTHR10194">
    <property type="entry name" value="RAS GTPASE-ACTIVATING PROTEINS"/>
    <property type="match status" value="1"/>
</dbReference>
<feature type="compositionally biased region" description="Polar residues" evidence="2">
    <location>
        <begin position="656"/>
        <end position="665"/>
    </location>
</feature>
<dbReference type="GeneID" id="33561774"/>
<evidence type="ECO:0000259" key="3">
    <source>
        <dbReference type="PROSITE" id="PS50003"/>
    </source>
</evidence>
<dbReference type="SMART" id="SM00323">
    <property type="entry name" value="RasGAP"/>
    <property type="match status" value="1"/>
</dbReference>
<dbReference type="RefSeq" id="XP_021876324.1">
    <property type="nucleotide sequence ID" value="XM_022019930.1"/>
</dbReference>
<dbReference type="AlphaFoldDB" id="A0A1Y2GA09"/>
<evidence type="ECO:0008006" key="7">
    <source>
        <dbReference type="Google" id="ProtNLM"/>
    </source>
</evidence>
<dbReference type="InterPro" id="IPR023152">
    <property type="entry name" value="RasGAP_CS"/>
</dbReference>
<evidence type="ECO:0000313" key="6">
    <source>
        <dbReference type="Proteomes" id="UP000193648"/>
    </source>
</evidence>
<dbReference type="InterPro" id="IPR008936">
    <property type="entry name" value="Rho_GTPase_activation_prot"/>
</dbReference>
<dbReference type="PANTHER" id="PTHR10194:SF60">
    <property type="entry name" value="RAS GTPASE-ACTIVATING PROTEIN RASKOL"/>
    <property type="match status" value="1"/>
</dbReference>
<keyword evidence="1" id="KW-0343">GTPase activation</keyword>
<dbReference type="Pfam" id="PF00616">
    <property type="entry name" value="RasGAP"/>
    <property type="match status" value="2"/>
</dbReference>
<dbReference type="InParanoid" id="A0A1Y2GA09"/>
<dbReference type="Proteomes" id="UP000193648">
    <property type="component" value="Unassembled WGS sequence"/>
</dbReference>
<evidence type="ECO:0000259" key="4">
    <source>
        <dbReference type="PROSITE" id="PS50018"/>
    </source>
</evidence>
<proteinExistence type="predicted"/>
<comment type="caution">
    <text evidence="5">The sequence shown here is derived from an EMBL/GenBank/DDBJ whole genome shotgun (WGS) entry which is preliminary data.</text>
</comment>
<dbReference type="GO" id="GO:0005096">
    <property type="term" value="F:GTPase activator activity"/>
    <property type="evidence" value="ECO:0007669"/>
    <property type="project" value="UniProtKB-KW"/>
</dbReference>
<feature type="compositionally biased region" description="Low complexity" evidence="2">
    <location>
        <begin position="666"/>
        <end position="677"/>
    </location>
</feature>
<feature type="domain" description="PH" evidence="3">
    <location>
        <begin position="100"/>
        <end position="215"/>
    </location>
</feature>
<dbReference type="Gene3D" id="2.30.29.30">
    <property type="entry name" value="Pleckstrin-homology domain (PH domain)/Phosphotyrosine-binding domain (PTB)"/>
    <property type="match status" value="1"/>
</dbReference>
<evidence type="ECO:0000256" key="2">
    <source>
        <dbReference type="SAM" id="MobiDB-lite"/>
    </source>
</evidence>
<organism evidence="5 6">
    <name type="scientific">Lobosporangium transversale</name>
    <dbReference type="NCBI Taxonomy" id="64571"/>
    <lineage>
        <taxon>Eukaryota</taxon>
        <taxon>Fungi</taxon>
        <taxon>Fungi incertae sedis</taxon>
        <taxon>Mucoromycota</taxon>
        <taxon>Mortierellomycotina</taxon>
        <taxon>Mortierellomycetes</taxon>
        <taxon>Mortierellales</taxon>
        <taxon>Mortierellaceae</taxon>
        <taxon>Lobosporangium</taxon>
    </lineage>
</organism>
<dbReference type="EMBL" id="MCFF01000060">
    <property type="protein sequence ID" value="ORZ04047.1"/>
    <property type="molecule type" value="Genomic_DNA"/>
</dbReference>
<dbReference type="PROSITE" id="PS50003">
    <property type="entry name" value="PH_DOMAIN"/>
    <property type="match status" value="1"/>
</dbReference>
<dbReference type="STRING" id="64571.A0A1Y2GA09"/>
<dbReference type="Gene3D" id="1.10.506.10">
    <property type="entry name" value="GTPase Activation - p120gap, domain 1"/>
    <property type="match status" value="2"/>
</dbReference>
<reference evidence="5 6" key="1">
    <citation type="submission" date="2016-07" db="EMBL/GenBank/DDBJ databases">
        <title>Pervasive Adenine N6-methylation of Active Genes in Fungi.</title>
        <authorList>
            <consortium name="DOE Joint Genome Institute"/>
            <person name="Mondo S.J."/>
            <person name="Dannebaum R.O."/>
            <person name="Kuo R.C."/>
            <person name="Labutti K."/>
            <person name="Haridas S."/>
            <person name="Kuo A."/>
            <person name="Salamov A."/>
            <person name="Ahrendt S.R."/>
            <person name="Lipzen A."/>
            <person name="Sullivan W."/>
            <person name="Andreopoulos W.B."/>
            <person name="Clum A."/>
            <person name="Lindquist E."/>
            <person name="Daum C."/>
            <person name="Ramamoorthy G.K."/>
            <person name="Gryganskyi A."/>
            <person name="Culley D."/>
            <person name="Magnuson J.K."/>
            <person name="James T.Y."/>
            <person name="O'Malley M.A."/>
            <person name="Stajich J.E."/>
            <person name="Spatafora J.W."/>
            <person name="Visel A."/>
            <person name="Grigoriev I.V."/>
        </authorList>
    </citation>
    <scope>NUCLEOTIDE SEQUENCE [LARGE SCALE GENOMIC DNA]</scope>
    <source>
        <strain evidence="5 6">NRRL 3116</strain>
    </source>
</reference>